<dbReference type="Gene3D" id="1.10.1660.10">
    <property type="match status" value="1"/>
</dbReference>
<feature type="coiled-coil region" evidence="2">
    <location>
        <begin position="77"/>
        <end position="111"/>
    </location>
</feature>
<name>A0ABR8XY17_9BACL</name>
<dbReference type="EMBL" id="JACSPZ010000003">
    <property type="protein sequence ID" value="MBD8036809.1"/>
    <property type="molecule type" value="Genomic_DNA"/>
</dbReference>
<evidence type="ECO:0000259" key="3">
    <source>
        <dbReference type="PROSITE" id="PS50937"/>
    </source>
</evidence>
<gene>
    <name evidence="4" type="ORF">H9635_08645</name>
</gene>
<dbReference type="InterPro" id="IPR000551">
    <property type="entry name" value="MerR-type_HTH_dom"/>
</dbReference>
<sequence length="127" mass="15305">MKSIKVIAKEYALTTRTLRYYEELGILKPTRRDNGMRHYSKREEAKIKLIVRGKKYGFSMEEIKEMILLFNLDRTGVKQLERTIEYGQQKLKEIDEKIQELYEIRQDIEKTEAIFREKLTQLLEEQS</sequence>
<reference evidence="4 5" key="1">
    <citation type="submission" date="2020-08" db="EMBL/GenBank/DDBJ databases">
        <title>A Genomic Blueprint of the Chicken Gut Microbiome.</title>
        <authorList>
            <person name="Gilroy R."/>
            <person name="Ravi A."/>
            <person name="Getino M."/>
            <person name="Pursley I."/>
            <person name="Horton D.L."/>
            <person name="Alikhan N.-F."/>
            <person name="Baker D."/>
            <person name="Gharbi K."/>
            <person name="Hall N."/>
            <person name="Watson M."/>
            <person name="Adriaenssens E.M."/>
            <person name="Foster-Nyarko E."/>
            <person name="Jarju S."/>
            <person name="Secka A."/>
            <person name="Antonio M."/>
            <person name="Oren A."/>
            <person name="Chaudhuri R."/>
            <person name="La Ragione R.M."/>
            <person name="Hildebrand F."/>
            <person name="Pallen M.J."/>
        </authorList>
    </citation>
    <scope>NUCLEOTIDE SEQUENCE [LARGE SCALE GENOMIC DNA]</scope>
    <source>
        <strain evidence="4 5">A46</strain>
    </source>
</reference>
<dbReference type="InterPro" id="IPR047057">
    <property type="entry name" value="MerR_fam"/>
</dbReference>
<accession>A0ABR8XY17</accession>
<evidence type="ECO:0000313" key="5">
    <source>
        <dbReference type="Proteomes" id="UP000619101"/>
    </source>
</evidence>
<dbReference type="SUPFAM" id="SSF46955">
    <property type="entry name" value="Putative DNA-binding domain"/>
    <property type="match status" value="1"/>
</dbReference>
<evidence type="ECO:0000256" key="1">
    <source>
        <dbReference type="ARBA" id="ARBA00023125"/>
    </source>
</evidence>
<evidence type="ECO:0000313" key="4">
    <source>
        <dbReference type="EMBL" id="MBD8036809.1"/>
    </source>
</evidence>
<dbReference type="PANTHER" id="PTHR30204:SF58">
    <property type="entry name" value="HTH-TYPE TRANSCRIPTIONAL REGULATOR YFMP"/>
    <property type="match status" value="1"/>
</dbReference>
<feature type="domain" description="HTH merR-type" evidence="3">
    <location>
        <begin position="1"/>
        <end position="69"/>
    </location>
</feature>
<dbReference type="SMART" id="SM00422">
    <property type="entry name" value="HTH_MERR"/>
    <property type="match status" value="1"/>
</dbReference>
<dbReference type="Pfam" id="PF13411">
    <property type="entry name" value="MerR_1"/>
    <property type="match status" value="1"/>
</dbReference>
<keyword evidence="1" id="KW-0238">DNA-binding</keyword>
<keyword evidence="5" id="KW-1185">Reference proteome</keyword>
<protein>
    <submittedName>
        <fullName evidence="4">MerR family transcriptional regulator</fullName>
    </submittedName>
</protein>
<dbReference type="RefSeq" id="WP_191699785.1">
    <property type="nucleotide sequence ID" value="NZ_JACSPZ010000003.1"/>
</dbReference>
<comment type="caution">
    <text evidence="4">The sequence shown here is derived from an EMBL/GenBank/DDBJ whole genome shotgun (WGS) entry which is preliminary data.</text>
</comment>
<proteinExistence type="predicted"/>
<dbReference type="PANTHER" id="PTHR30204">
    <property type="entry name" value="REDOX-CYCLING DRUG-SENSING TRANSCRIPTIONAL ACTIVATOR SOXR"/>
    <property type="match status" value="1"/>
</dbReference>
<evidence type="ECO:0000256" key="2">
    <source>
        <dbReference type="SAM" id="Coils"/>
    </source>
</evidence>
<keyword evidence="2" id="KW-0175">Coiled coil</keyword>
<dbReference type="Proteomes" id="UP000619101">
    <property type="component" value="Unassembled WGS sequence"/>
</dbReference>
<organism evidence="4 5">
    <name type="scientific">Solibacillus faecavium</name>
    <dbReference type="NCBI Taxonomy" id="2762221"/>
    <lineage>
        <taxon>Bacteria</taxon>
        <taxon>Bacillati</taxon>
        <taxon>Bacillota</taxon>
        <taxon>Bacilli</taxon>
        <taxon>Bacillales</taxon>
        <taxon>Caryophanaceae</taxon>
        <taxon>Solibacillus</taxon>
    </lineage>
</organism>
<dbReference type="InterPro" id="IPR009061">
    <property type="entry name" value="DNA-bd_dom_put_sf"/>
</dbReference>
<dbReference type="PROSITE" id="PS50937">
    <property type="entry name" value="HTH_MERR_2"/>
    <property type="match status" value="1"/>
</dbReference>